<evidence type="ECO:0000259" key="8">
    <source>
        <dbReference type="PROSITE" id="PS50928"/>
    </source>
</evidence>
<organism evidence="9 10">
    <name type="scientific">Thermogemmatispora tikiterensis</name>
    <dbReference type="NCBI Taxonomy" id="1825093"/>
    <lineage>
        <taxon>Bacteria</taxon>
        <taxon>Bacillati</taxon>
        <taxon>Chloroflexota</taxon>
        <taxon>Ktedonobacteria</taxon>
        <taxon>Thermogemmatisporales</taxon>
        <taxon>Thermogemmatisporaceae</taxon>
        <taxon>Thermogemmatispora</taxon>
    </lineage>
</organism>
<evidence type="ECO:0000256" key="3">
    <source>
        <dbReference type="ARBA" id="ARBA00022475"/>
    </source>
</evidence>
<dbReference type="GO" id="GO:0005886">
    <property type="term" value="C:plasma membrane"/>
    <property type="evidence" value="ECO:0007669"/>
    <property type="project" value="UniProtKB-SubCell"/>
</dbReference>
<keyword evidence="2 7" id="KW-0813">Transport</keyword>
<dbReference type="OrthoDB" id="9771544at2"/>
<dbReference type="PANTHER" id="PTHR43744">
    <property type="entry name" value="ABC TRANSPORTER PERMEASE PROTEIN MG189-RELATED-RELATED"/>
    <property type="match status" value="1"/>
</dbReference>
<gene>
    <name evidence="9" type="ORF">A4R35_02235</name>
</gene>
<feature type="domain" description="ABC transmembrane type-1" evidence="8">
    <location>
        <begin position="82"/>
        <end position="273"/>
    </location>
</feature>
<evidence type="ECO:0000313" key="10">
    <source>
        <dbReference type="Proteomes" id="UP000248706"/>
    </source>
</evidence>
<accession>A0A328VFL1</accession>
<keyword evidence="10" id="KW-1185">Reference proteome</keyword>
<keyword evidence="5 7" id="KW-1133">Transmembrane helix</keyword>
<dbReference type="Proteomes" id="UP000248706">
    <property type="component" value="Unassembled WGS sequence"/>
</dbReference>
<evidence type="ECO:0000313" key="9">
    <source>
        <dbReference type="EMBL" id="RAQ94333.1"/>
    </source>
</evidence>
<dbReference type="Pfam" id="PF00528">
    <property type="entry name" value="BPD_transp_1"/>
    <property type="match status" value="1"/>
</dbReference>
<dbReference type="Gene3D" id="1.10.3720.10">
    <property type="entry name" value="MetI-like"/>
    <property type="match status" value="1"/>
</dbReference>
<keyword evidence="3" id="KW-1003">Cell membrane</keyword>
<dbReference type="SUPFAM" id="SSF161098">
    <property type="entry name" value="MetI-like"/>
    <property type="match status" value="1"/>
</dbReference>
<comment type="similarity">
    <text evidence="7">Belongs to the binding-protein-dependent transport system permease family.</text>
</comment>
<comment type="caution">
    <text evidence="9">The sequence shown here is derived from an EMBL/GenBank/DDBJ whole genome shotgun (WGS) entry which is preliminary data.</text>
</comment>
<evidence type="ECO:0000256" key="4">
    <source>
        <dbReference type="ARBA" id="ARBA00022692"/>
    </source>
</evidence>
<dbReference type="PROSITE" id="PS50928">
    <property type="entry name" value="ABC_TM1"/>
    <property type="match status" value="1"/>
</dbReference>
<dbReference type="PANTHER" id="PTHR43744:SF12">
    <property type="entry name" value="ABC TRANSPORTER PERMEASE PROTEIN MG189-RELATED"/>
    <property type="match status" value="1"/>
</dbReference>
<dbReference type="InterPro" id="IPR000515">
    <property type="entry name" value="MetI-like"/>
</dbReference>
<name>A0A328VFL1_9CHLR</name>
<keyword evidence="6 7" id="KW-0472">Membrane</keyword>
<feature type="transmembrane region" description="Helical" evidence="7">
    <location>
        <begin position="117"/>
        <end position="138"/>
    </location>
</feature>
<evidence type="ECO:0000256" key="7">
    <source>
        <dbReference type="RuleBase" id="RU363032"/>
    </source>
</evidence>
<dbReference type="CDD" id="cd06261">
    <property type="entry name" value="TM_PBP2"/>
    <property type="match status" value="1"/>
</dbReference>
<comment type="subcellular location">
    <subcellularLocation>
        <location evidence="1 7">Cell membrane</location>
        <topology evidence="1 7">Multi-pass membrane protein</topology>
    </subcellularLocation>
</comment>
<sequence>MSVYTKSYRRPSQGRRWLSLALQYLCMVLILVIMLFPFFWLIASSLKSPEDLEALPPVWWPAHPAFSSYRTVFEVTPFARAILNSLIVTVSSTVGILLTSIMAGYVFAKHQFRGKNAIFVCVLATMMVPQFVMLIPLYRMMAALHLDNTYPGLILPNLANGFGIFLMRQFIAGIPDELLEAARLDGASEWTLLWRVVVPLLRPAAAALVLFAFVFQWNNFLWPLSIVYSPEMSTVVLSLNGLRTYTSSVTFANIVMAGTAIGILPSVLLTLWAQRYFIEGISLTGIKG</sequence>
<evidence type="ECO:0000256" key="1">
    <source>
        <dbReference type="ARBA" id="ARBA00004651"/>
    </source>
</evidence>
<evidence type="ECO:0000256" key="2">
    <source>
        <dbReference type="ARBA" id="ARBA00022448"/>
    </source>
</evidence>
<protein>
    <recommendedName>
        <fullName evidence="8">ABC transmembrane type-1 domain-containing protein</fullName>
    </recommendedName>
</protein>
<dbReference type="InterPro" id="IPR035906">
    <property type="entry name" value="MetI-like_sf"/>
</dbReference>
<evidence type="ECO:0000256" key="5">
    <source>
        <dbReference type="ARBA" id="ARBA00022989"/>
    </source>
</evidence>
<feature type="transmembrane region" description="Helical" evidence="7">
    <location>
        <begin position="21"/>
        <end position="43"/>
    </location>
</feature>
<dbReference type="AlphaFoldDB" id="A0A328VFL1"/>
<keyword evidence="4 7" id="KW-0812">Transmembrane</keyword>
<feature type="transmembrane region" description="Helical" evidence="7">
    <location>
        <begin position="150"/>
        <end position="171"/>
    </location>
</feature>
<evidence type="ECO:0000256" key="6">
    <source>
        <dbReference type="ARBA" id="ARBA00023136"/>
    </source>
</evidence>
<dbReference type="RefSeq" id="WP_112426145.1">
    <property type="nucleotide sequence ID" value="NZ_MCIF01000002.1"/>
</dbReference>
<feature type="transmembrane region" description="Helical" evidence="7">
    <location>
        <begin position="251"/>
        <end position="273"/>
    </location>
</feature>
<dbReference type="GO" id="GO:0055085">
    <property type="term" value="P:transmembrane transport"/>
    <property type="evidence" value="ECO:0007669"/>
    <property type="project" value="InterPro"/>
</dbReference>
<feature type="transmembrane region" description="Helical" evidence="7">
    <location>
        <begin position="192"/>
        <end position="214"/>
    </location>
</feature>
<reference evidence="9 10" key="1">
    <citation type="submission" date="2016-08" db="EMBL/GenBank/DDBJ databases">
        <title>Analysis of Carbohydrate Active Enzymes in Thermogemmatispora T81 Reveals Carbohydrate Degradation Ability.</title>
        <authorList>
            <person name="Tomazini A."/>
            <person name="Lal S."/>
            <person name="Stott M."/>
            <person name="Henrissat B."/>
            <person name="Polikarpov I."/>
            <person name="Sparling R."/>
            <person name="Levin D.B."/>
        </authorList>
    </citation>
    <scope>NUCLEOTIDE SEQUENCE [LARGE SCALE GENOMIC DNA]</scope>
    <source>
        <strain evidence="9 10">T81</strain>
    </source>
</reference>
<dbReference type="EMBL" id="MCIF01000002">
    <property type="protein sequence ID" value="RAQ94333.1"/>
    <property type="molecule type" value="Genomic_DNA"/>
</dbReference>
<proteinExistence type="inferred from homology"/>
<feature type="transmembrane region" description="Helical" evidence="7">
    <location>
        <begin position="81"/>
        <end position="105"/>
    </location>
</feature>
<feature type="transmembrane region" description="Helical" evidence="7">
    <location>
        <begin position="220"/>
        <end position="239"/>
    </location>
</feature>